<evidence type="ECO:0000313" key="3">
    <source>
        <dbReference type="Proteomes" id="UP000682877"/>
    </source>
</evidence>
<protein>
    <submittedName>
        <fullName evidence="2">Uncharacterized protein</fullName>
    </submittedName>
</protein>
<feature type="region of interest" description="Disordered" evidence="1">
    <location>
        <begin position="215"/>
        <end position="234"/>
    </location>
</feature>
<dbReference type="Proteomes" id="UP000682877">
    <property type="component" value="Chromosome 1"/>
</dbReference>
<organism evidence="2 3">
    <name type="scientific">Arabidopsis arenosa</name>
    <name type="common">Sand rock-cress</name>
    <name type="synonym">Cardaminopsis arenosa</name>
    <dbReference type="NCBI Taxonomy" id="38785"/>
    <lineage>
        <taxon>Eukaryota</taxon>
        <taxon>Viridiplantae</taxon>
        <taxon>Streptophyta</taxon>
        <taxon>Embryophyta</taxon>
        <taxon>Tracheophyta</taxon>
        <taxon>Spermatophyta</taxon>
        <taxon>Magnoliopsida</taxon>
        <taxon>eudicotyledons</taxon>
        <taxon>Gunneridae</taxon>
        <taxon>Pentapetalae</taxon>
        <taxon>rosids</taxon>
        <taxon>malvids</taxon>
        <taxon>Brassicales</taxon>
        <taxon>Brassicaceae</taxon>
        <taxon>Camelineae</taxon>
        <taxon>Arabidopsis</taxon>
    </lineage>
</organism>
<keyword evidence="3" id="KW-1185">Reference proteome</keyword>
<dbReference type="EMBL" id="LR999451">
    <property type="protein sequence ID" value="CAE5956691.1"/>
    <property type="molecule type" value="Genomic_DNA"/>
</dbReference>
<gene>
    <name evidence="2" type="ORF">AARE701A_LOCUS449</name>
</gene>
<reference evidence="2" key="1">
    <citation type="submission" date="2021-01" db="EMBL/GenBank/DDBJ databases">
        <authorList>
            <person name="Bezrukov I."/>
        </authorList>
    </citation>
    <scope>NUCLEOTIDE SEQUENCE</scope>
</reference>
<evidence type="ECO:0000256" key="1">
    <source>
        <dbReference type="SAM" id="MobiDB-lite"/>
    </source>
</evidence>
<dbReference type="AlphaFoldDB" id="A0A8S1ZBU4"/>
<accession>A0A8S1ZBU4</accession>
<sequence length="329" mass="33489">MPKKKKKALRGAVPGSSKFAVVYARASAALAGNSRLVAPAARVSPPGSSSSASDLISGSPIADPVSNVSSGVVPLSDPKLFVPTVVSTVDGFASGVEASVVTAANTVLLAGSCVQSTVLATDLVTTSPTASETIPIASPVVLAAVVDSVPLVKTPSSPVKVKSSPTIANLAQSVGSDSWVDMVKGSSRKLSKKGTGFSLPSGELSELCPKLIEKGAKKRRNQRRRRSLTPAQHREGKEIVKVKGIAGHEWQIKVSTGNDVNLISNANGSAGGSVLSKALVTPVGVCKQILPGESSHSVLVSTLSETTSAAGGYESSALLSVFSCTSWCF</sequence>
<name>A0A8S1ZBU4_ARAAE</name>
<evidence type="ECO:0000313" key="2">
    <source>
        <dbReference type="EMBL" id="CAE5956691.1"/>
    </source>
</evidence>
<feature type="compositionally biased region" description="Basic residues" evidence="1">
    <location>
        <begin position="216"/>
        <end position="227"/>
    </location>
</feature>
<proteinExistence type="predicted"/>